<keyword evidence="4" id="KW-1185">Reference proteome</keyword>
<dbReference type="GO" id="GO:0005524">
    <property type="term" value="F:ATP binding"/>
    <property type="evidence" value="ECO:0007669"/>
    <property type="project" value="InterPro"/>
</dbReference>
<feature type="domain" description="Protein kinase" evidence="2">
    <location>
        <begin position="13"/>
        <end position="312"/>
    </location>
</feature>
<protein>
    <recommendedName>
        <fullName evidence="2">Protein kinase domain-containing protein</fullName>
    </recommendedName>
</protein>
<dbReference type="InterPro" id="IPR011989">
    <property type="entry name" value="ARM-like"/>
</dbReference>
<feature type="region of interest" description="Disordered" evidence="1">
    <location>
        <begin position="770"/>
        <end position="917"/>
    </location>
</feature>
<evidence type="ECO:0000313" key="4">
    <source>
        <dbReference type="Proteomes" id="UP001162131"/>
    </source>
</evidence>
<dbReference type="InterPro" id="IPR016024">
    <property type="entry name" value="ARM-type_fold"/>
</dbReference>
<dbReference type="InterPro" id="IPR000719">
    <property type="entry name" value="Prot_kinase_dom"/>
</dbReference>
<accession>A0AAU9K148</accession>
<reference evidence="3" key="1">
    <citation type="submission" date="2021-09" db="EMBL/GenBank/DDBJ databases">
        <authorList>
            <consortium name="AG Swart"/>
            <person name="Singh M."/>
            <person name="Singh A."/>
            <person name="Seah K."/>
            <person name="Emmerich C."/>
        </authorList>
    </citation>
    <scope>NUCLEOTIDE SEQUENCE</scope>
    <source>
        <strain evidence="3">ATCC30299</strain>
    </source>
</reference>
<dbReference type="SUPFAM" id="SSF48371">
    <property type="entry name" value="ARM repeat"/>
    <property type="match status" value="1"/>
</dbReference>
<evidence type="ECO:0000259" key="2">
    <source>
        <dbReference type="PROSITE" id="PS50011"/>
    </source>
</evidence>
<gene>
    <name evidence="3" type="ORF">BSTOLATCC_MIC52285</name>
</gene>
<feature type="compositionally biased region" description="Polar residues" evidence="1">
    <location>
        <begin position="828"/>
        <end position="840"/>
    </location>
</feature>
<dbReference type="PANTHER" id="PTHR12984">
    <property type="entry name" value="SCY1-RELATED S/T PROTEIN KINASE-LIKE"/>
    <property type="match status" value="1"/>
</dbReference>
<evidence type="ECO:0000256" key="1">
    <source>
        <dbReference type="SAM" id="MobiDB-lite"/>
    </source>
</evidence>
<dbReference type="InterPro" id="IPR011009">
    <property type="entry name" value="Kinase-like_dom_sf"/>
</dbReference>
<dbReference type="Pfam" id="PF00069">
    <property type="entry name" value="Pkinase"/>
    <property type="match status" value="1"/>
</dbReference>
<dbReference type="EMBL" id="CAJZBQ010000052">
    <property type="protein sequence ID" value="CAG9330875.1"/>
    <property type="molecule type" value="Genomic_DNA"/>
</dbReference>
<dbReference type="PROSITE" id="PS50011">
    <property type="entry name" value="PROTEIN_KINASE_DOM"/>
    <property type="match status" value="1"/>
</dbReference>
<organism evidence="3 4">
    <name type="scientific">Blepharisma stoltei</name>
    <dbReference type="NCBI Taxonomy" id="1481888"/>
    <lineage>
        <taxon>Eukaryota</taxon>
        <taxon>Sar</taxon>
        <taxon>Alveolata</taxon>
        <taxon>Ciliophora</taxon>
        <taxon>Postciliodesmatophora</taxon>
        <taxon>Heterotrichea</taxon>
        <taxon>Heterotrichida</taxon>
        <taxon>Blepharismidae</taxon>
        <taxon>Blepharisma</taxon>
    </lineage>
</organism>
<dbReference type="SMART" id="SM00220">
    <property type="entry name" value="S_TKc"/>
    <property type="match status" value="1"/>
</dbReference>
<dbReference type="Gene3D" id="3.30.200.20">
    <property type="entry name" value="Phosphorylase Kinase, domain 1"/>
    <property type="match status" value="1"/>
</dbReference>
<dbReference type="Proteomes" id="UP001162131">
    <property type="component" value="Unassembled WGS sequence"/>
</dbReference>
<sequence length="917" mass="103002">MGSQLTKNYDVDREPLSFGGIGGPWKIYGATRKDREKSPVSIFMFDKKTIDRKPDKNDTINRLKLEVTNLVRLRHPCILQVVEPLLEDKNTLAFITEPVQYCLGDLLRRPHILSTILCDTEVRLGLLDLIQAIAFIHTEARLIHFAICPDNIYITIKGKWKLAGFGFASSITAEQVANLDPSLDIVLSGKTMRYQAELEKLAPMLHFTAPEVVSTKSSGQQADIFSLGCTIFAIYKALSNTSSDIFLLSIEDYSVSGHRASCQTVQRMGPTLVNCVPDFLGENVLRMVNVNPQDRSNLHELSVSKAFQTPFVKAIYYLEHLQEKQESQKLQFFKGLTQIIDKFDRVIMNKRLLPALVQNMQHPNMTPFILPNILSIIKTCEVSKELFQSSIWPSIAKLSSGKEMPAQSFYLILSEIDVLMNYTDDEQWKKILMPLAFKGYDCGVAQIQETLMIKTPEMVKKIRDNMYVRVQVLPRFLGGILNAKSPSVREAGLHSLAQIYSIFDRSTMVESILPSLEKFKKLDVTGNMIMHLLDVYEGISKSLGHKATAVNIIPALVPLLVEGEVNKSQFERLSNSLMAMINMIKDARSGELQETVEDAKIELNPDADKPPEEPNEVFNDIFESGGTPIFEAPIDGGIKKQEVQNIGGYGGSTKNPAQTSYEMPGRMKFEADNTMNFNPQPNLQVNQPNPMRFEQQINPMNAGNRYEPQQSVPNISNPMRLDSQANSMRFEQQINPMGAPTSMKFEAPSMGNSGNMFGKLALKTQDNQNEDDFWKTNGMNLNKNQGQKPIQALRPPSPLLAKQTPQPNQIPQPSQNSFQPNYPAAPQNFKSSFTEQQFQPPQREKSPIQFQAPQDAFSFKAPGPQNTPFSLPPPPPSQTQGGPKRTNNPFEKPKVKIDTEDFFNEFLQGKKDPFDGL</sequence>
<feature type="compositionally biased region" description="Polar residues" evidence="1">
    <location>
        <begin position="777"/>
        <end position="788"/>
    </location>
</feature>
<dbReference type="AlphaFoldDB" id="A0AAU9K148"/>
<dbReference type="GO" id="GO:0004672">
    <property type="term" value="F:protein kinase activity"/>
    <property type="evidence" value="ECO:0007669"/>
    <property type="project" value="InterPro"/>
</dbReference>
<dbReference type="PANTHER" id="PTHR12984:SF6">
    <property type="entry name" value="SCY1-LIKE PROTEIN 2"/>
    <property type="match status" value="1"/>
</dbReference>
<name>A0AAU9K148_9CILI</name>
<evidence type="ECO:0000313" key="3">
    <source>
        <dbReference type="EMBL" id="CAG9330875.1"/>
    </source>
</evidence>
<proteinExistence type="predicted"/>
<dbReference type="Gene3D" id="1.25.10.10">
    <property type="entry name" value="Leucine-rich Repeat Variant"/>
    <property type="match status" value="1"/>
</dbReference>
<feature type="compositionally biased region" description="Low complexity" evidence="1">
    <location>
        <begin position="803"/>
        <end position="822"/>
    </location>
</feature>
<dbReference type="SUPFAM" id="SSF56112">
    <property type="entry name" value="Protein kinase-like (PK-like)"/>
    <property type="match status" value="1"/>
</dbReference>
<comment type="caution">
    <text evidence="3">The sequence shown here is derived from an EMBL/GenBank/DDBJ whole genome shotgun (WGS) entry which is preliminary data.</text>
</comment>
<feature type="compositionally biased region" description="Basic and acidic residues" evidence="1">
    <location>
        <begin position="908"/>
        <end position="917"/>
    </location>
</feature>
<dbReference type="Gene3D" id="1.10.510.10">
    <property type="entry name" value="Transferase(Phosphotransferase) domain 1"/>
    <property type="match status" value="1"/>
</dbReference>
<dbReference type="InterPro" id="IPR051177">
    <property type="entry name" value="CIK-Related_Protein"/>
</dbReference>